<dbReference type="PANTHER" id="PTHR35560">
    <property type="entry name" value="BLL0132 PROTEIN"/>
    <property type="match status" value="1"/>
</dbReference>
<dbReference type="PANTHER" id="PTHR35560:SF3">
    <property type="entry name" value="PEPTIDASE S9 PROLYL OLIGOPEPTIDASE CATALYTIC DOMAIN-CONTAINING PROTEIN"/>
    <property type="match status" value="1"/>
</dbReference>
<proteinExistence type="predicted"/>
<evidence type="ECO:0000256" key="2">
    <source>
        <dbReference type="ARBA" id="ARBA00048461"/>
    </source>
</evidence>
<comment type="catalytic activity">
    <reaction evidence="2">
        <text>a monoacylglycerol + H2O = glycerol + a fatty acid + H(+)</text>
        <dbReference type="Rhea" id="RHEA:15245"/>
        <dbReference type="ChEBI" id="CHEBI:15377"/>
        <dbReference type="ChEBI" id="CHEBI:15378"/>
        <dbReference type="ChEBI" id="CHEBI:17408"/>
        <dbReference type="ChEBI" id="CHEBI:17754"/>
        <dbReference type="ChEBI" id="CHEBI:28868"/>
    </reaction>
</comment>
<evidence type="ECO:0000313" key="6">
    <source>
        <dbReference type="Proteomes" id="UP001214628"/>
    </source>
</evidence>
<reference evidence="5" key="1">
    <citation type="submission" date="2023-02" db="EMBL/GenBank/DDBJ databases">
        <title>Mating type loci evolution in Malassezia.</title>
        <authorList>
            <person name="Coelho M.A."/>
        </authorList>
    </citation>
    <scope>NUCLEOTIDE SEQUENCE</scope>
    <source>
        <strain evidence="5">CBS 14136</strain>
    </source>
</reference>
<keyword evidence="6" id="KW-1185">Reference proteome</keyword>
<feature type="compositionally biased region" description="Basic residues" evidence="3">
    <location>
        <begin position="214"/>
        <end position="230"/>
    </location>
</feature>
<keyword evidence="4" id="KW-0732">Signal</keyword>
<dbReference type="Proteomes" id="UP001214628">
    <property type="component" value="Chromosome 1"/>
</dbReference>
<sequence length="534" mass="58764">MREHGALLKLLALLCIVVAVRSVSLDRSSFEFQRRRHTLERRDLPSYYTKDIGIYPGGNTNGYIKGWTELPAMDGAKVDNDTFTVGTQGATITTYINENYDASKIKRVVIQVHGEYRDAWNQWMYANMSATNASKISDFSIDEVLVVAPMFFSLNDYQAYPHDANNVSTTKILVWDQNGWGDTEDALWPSFNSNGQLDNPAYNFTTATSSKSKSTSKSKSKSKSTSKSKKSSSSEADNTATDSSDESSSDTTSSLAKRRLIDVSSEEAASNGPGLSVLDVFDAYVNYFSNKAIFPNMQTIVVAGFSMGGQAVNRYVTFRPDTSKESMINYWISSPASFLYLNDSRPVPSSSCKDYDDYKYGLNGTLPGYVNRTAAENTPEIIQNRYLSRKVSYFVGLQDSNDGDNSCAANTQGKGHVDRMDNWVQKVLPYLPNNTRSEEIPTTVSYARIESVPHLANGVILSSAGMQTLFTDDFNGRNNNAKGPQPVKYGAQTNLTPDADLPSSAKSGSQSRRNTPGVTFIATLAALLAYLNYS</sequence>
<protein>
    <submittedName>
        <fullName evidence="5">Uncharacterized protein</fullName>
    </submittedName>
</protein>
<accession>A0AAF0JDA2</accession>
<dbReference type="InterPro" id="IPR029058">
    <property type="entry name" value="AB_hydrolase_fold"/>
</dbReference>
<name>A0AAF0JDA2_9BASI</name>
<gene>
    <name evidence="5" type="ORF">MPSI1_000835</name>
</gene>
<dbReference type="AlphaFoldDB" id="A0AAF0JDA2"/>
<feature type="region of interest" description="Disordered" evidence="3">
    <location>
        <begin position="475"/>
        <end position="514"/>
    </location>
</feature>
<dbReference type="EMBL" id="CP118375">
    <property type="protein sequence ID" value="WFD42195.1"/>
    <property type="molecule type" value="Genomic_DNA"/>
</dbReference>
<feature type="region of interest" description="Disordered" evidence="3">
    <location>
        <begin position="202"/>
        <end position="255"/>
    </location>
</feature>
<feature type="signal peptide" evidence="4">
    <location>
        <begin position="1"/>
        <end position="22"/>
    </location>
</feature>
<feature type="compositionally biased region" description="Polar residues" evidence="3">
    <location>
        <begin position="504"/>
        <end position="514"/>
    </location>
</feature>
<feature type="chain" id="PRO_5042178551" evidence="4">
    <location>
        <begin position="23"/>
        <end position="534"/>
    </location>
</feature>
<dbReference type="SUPFAM" id="SSF53474">
    <property type="entry name" value="alpha/beta-Hydrolases"/>
    <property type="match status" value="1"/>
</dbReference>
<evidence type="ECO:0000256" key="1">
    <source>
        <dbReference type="ARBA" id="ARBA00047591"/>
    </source>
</evidence>
<dbReference type="Gene3D" id="3.40.50.1820">
    <property type="entry name" value="alpha/beta hydrolase"/>
    <property type="match status" value="1"/>
</dbReference>
<organism evidence="5 6">
    <name type="scientific">Malassezia psittaci</name>
    <dbReference type="NCBI Taxonomy" id="1821823"/>
    <lineage>
        <taxon>Eukaryota</taxon>
        <taxon>Fungi</taxon>
        <taxon>Dikarya</taxon>
        <taxon>Basidiomycota</taxon>
        <taxon>Ustilaginomycotina</taxon>
        <taxon>Malasseziomycetes</taxon>
        <taxon>Malasseziales</taxon>
        <taxon>Malasseziaceae</taxon>
        <taxon>Malassezia</taxon>
    </lineage>
</organism>
<evidence type="ECO:0000256" key="4">
    <source>
        <dbReference type="SAM" id="SignalP"/>
    </source>
</evidence>
<evidence type="ECO:0000313" key="5">
    <source>
        <dbReference type="EMBL" id="WFD42195.1"/>
    </source>
</evidence>
<evidence type="ECO:0000256" key="3">
    <source>
        <dbReference type="SAM" id="MobiDB-lite"/>
    </source>
</evidence>
<comment type="catalytic activity">
    <reaction evidence="1">
        <text>a diacylglycerol + H2O = a monoacylglycerol + a fatty acid + H(+)</text>
        <dbReference type="Rhea" id="RHEA:32731"/>
        <dbReference type="ChEBI" id="CHEBI:15377"/>
        <dbReference type="ChEBI" id="CHEBI:15378"/>
        <dbReference type="ChEBI" id="CHEBI:17408"/>
        <dbReference type="ChEBI" id="CHEBI:18035"/>
        <dbReference type="ChEBI" id="CHEBI:28868"/>
    </reaction>
</comment>